<dbReference type="EMBL" id="JADIXP010000019">
    <property type="protein sequence ID" value="MBF4180379.1"/>
    <property type="molecule type" value="Genomic_DNA"/>
</dbReference>
<gene>
    <name evidence="2" type="primary">traW</name>
    <name evidence="2" type="ORF">ISP11_21185</name>
</gene>
<sequence>MQRSGLMFILTVMVSFPVIAKDLGTWGELYPIAEQDMLTTINTRLQAMKDSGELDTQQEAYKKQVIEKSLRPVPVEGLTIARENRTHYINPSMTVAEDLADHQGRVFAHKGDVVNPLDTVPFNQSLYFIDGDNPDHLAWIKRQKPDTVVYRVILVNGDIREATKALGERIFFDQKGTMSRRFELSAVPARVTLGEDKRTLRVDTFALEEQR</sequence>
<dbReference type="NCBIfam" id="TIGR02743">
    <property type="entry name" value="TraW"/>
    <property type="match status" value="1"/>
</dbReference>
<comment type="caution">
    <text evidence="2">The sequence shown here is derived from an EMBL/GenBank/DDBJ whole genome shotgun (WGS) entry which is preliminary data.</text>
</comment>
<dbReference type="Proteomes" id="UP000628560">
    <property type="component" value="Unassembled WGS sequence"/>
</dbReference>
<evidence type="ECO:0000313" key="2">
    <source>
        <dbReference type="EMBL" id="MBF4180379.1"/>
    </source>
</evidence>
<name>A0ABD4KFG4_9ENTR</name>
<dbReference type="RefSeq" id="WP_194514281.1">
    <property type="nucleotide sequence ID" value="NZ_JADIXP010000019.1"/>
</dbReference>
<protein>
    <submittedName>
        <fullName evidence="2">Type-F conjugative transfer system protein TraW</fullName>
    </submittedName>
</protein>
<organism evidence="2 3">
    <name type="scientific">Lelliottia nimipressuralis</name>
    <dbReference type="NCBI Taxonomy" id="69220"/>
    <lineage>
        <taxon>Bacteria</taxon>
        <taxon>Pseudomonadati</taxon>
        <taxon>Pseudomonadota</taxon>
        <taxon>Gammaproteobacteria</taxon>
        <taxon>Enterobacterales</taxon>
        <taxon>Enterobacteriaceae</taxon>
        <taxon>Lelliottia</taxon>
    </lineage>
</organism>
<dbReference type="Pfam" id="PF12477">
    <property type="entry name" value="TraW_N"/>
    <property type="match status" value="1"/>
</dbReference>
<evidence type="ECO:0000313" key="3">
    <source>
        <dbReference type="Proteomes" id="UP000628560"/>
    </source>
</evidence>
<dbReference type="InterPro" id="IPR025864">
    <property type="entry name" value="TraW_N_dom"/>
</dbReference>
<dbReference type="NCBIfam" id="NF010298">
    <property type="entry name" value="PRK13738.1"/>
    <property type="match status" value="1"/>
</dbReference>
<dbReference type="InterPro" id="IPR014114">
    <property type="entry name" value="TraW"/>
</dbReference>
<feature type="domain" description="Type-F conjugative transfer system protein TraW N-terminal" evidence="1">
    <location>
        <begin position="15"/>
        <end position="33"/>
    </location>
</feature>
<reference evidence="2 3" key="1">
    <citation type="submission" date="2020-11" db="EMBL/GenBank/DDBJ databases">
        <title>Identification of Lelliottia nimipressuralis from Wound Infection by Whole Genome-Based Bacterial Identification.</title>
        <authorList>
            <person name="Navarathna D.H."/>
            <person name="Choi H."/>
            <person name="Jinadatha C."/>
            <person name="Chatterjee P."/>
            <person name="Hwang M."/>
        </authorList>
    </citation>
    <scope>NUCLEOTIDE SEQUENCE [LARGE SCALE GENOMIC DNA]</scope>
    <source>
        <strain evidence="2 3">DN2020</strain>
    </source>
</reference>
<proteinExistence type="predicted"/>
<dbReference type="AlphaFoldDB" id="A0ABD4KFG4"/>
<accession>A0ABD4KFG4</accession>
<evidence type="ECO:0000259" key="1">
    <source>
        <dbReference type="Pfam" id="PF12477"/>
    </source>
</evidence>